<protein>
    <submittedName>
        <fullName evidence="2">Uncharacterized protein</fullName>
    </submittedName>
</protein>
<dbReference type="Gene3D" id="2.130.10.30">
    <property type="entry name" value="Regulator of chromosome condensation 1/beta-lactamase-inhibitor protein II"/>
    <property type="match status" value="2"/>
</dbReference>
<dbReference type="InterPro" id="IPR000408">
    <property type="entry name" value="Reg_chr_condens"/>
</dbReference>
<dbReference type="PANTHER" id="PTHR45982">
    <property type="entry name" value="REGULATOR OF CHROMOSOME CONDENSATION"/>
    <property type="match status" value="1"/>
</dbReference>
<dbReference type="Proteomes" id="UP000660262">
    <property type="component" value="Unassembled WGS sequence"/>
</dbReference>
<keyword evidence="3" id="KW-1185">Reference proteome</keyword>
<feature type="repeat" description="RCC1" evidence="1">
    <location>
        <begin position="108"/>
        <end position="147"/>
    </location>
</feature>
<sequence>MTRESDAADGEHWDVWQAFLSWWRVTSRERRRATFARHSQCAMLSATSGVCVAIKDDGTLFSWGSSQLDLRDLNNARAPFAAVSTGCPTLQRLADGEVPSVVALGLDGRVACAGNNEYGQAPPEGLEGNDFVAVSTGGSHTLALRVDGSCACYGLNDHAQAPPNGVVGPFRAIAAGGRHSLGLTMDGSRVLCWGWNRHGQAPNPDAIQGPFVAISAGIRHSLAIRVDGSVACWGDNSNQQAPSRDVRGPFVGVAAGDRHSCAIRVDGSVACWGDNSRGQAPRVRIFPAPGGAAAVCCAAGVSLAVRPDGGVTPWGDPTYCPPEDVLVLRLNRPTVPASSGSAVASSSYAAPAVSYLVL</sequence>
<name>A0A830HSI1_9CHLO</name>
<dbReference type="EMBL" id="BNJQ01000026">
    <property type="protein sequence ID" value="GHP09655.1"/>
    <property type="molecule type" value="Genomic_DNA"/>
</dbReference>
<dbReference type="GO" id="GO:0005737">
    <property type="term" value="C:cytoplasm"/>
    <property type="evidence" value="ECO:0007669"/>
    <property type="project" value="TreeGrafter"/>
</dbReference>
<feature type="repeat" description="RCC1" evidence="1">
    <location>
        <begin position="188"/>
        <end position="227"/>
    </location>
</feature>
<dbReference type="InterPro" id="IPR009091">
    <property type="entry name" value="RCC1/BLIP-II"/>
</dbReference>
<evidence type="ECO:0000313" key="3">
    <source>
        <dbReference type="Proteomes" id="UP000660262"/>
    </source>
</evidence>
<reference evidence="2" key="1">
    <citation type="submission" date="2020-10" db="EMBL/GenBank/DDBJ databases">
        <title>Unveiling of a novel bifunctional photoreceptor, Dualchrome1, isolated from a cosmopolitan green alga.</title>
        <authorList>
            <person name="Suzuki S."/>
            <person name="Kawachi M."/>
        </authorList>
    </citation>
    <scope>NUCLEOTIDE SEQUENCE</scope>
    <source>
        <strain evidence="2">NIES 2893</strain>
    </source>
</reference>
<dbReference type="PANTHER" id="PTHR45982:SF1">
    <property type="entry name" value="REGULATOR OF CHROMOSOME CONDENSATION"/>
    <property type="match status" value="1"/>
</dbReference>
<dbReference type="InterPro" id="IPR051553">
    <property type="entry name" value="Ran_GTPase-activating"/>
</dbReference>
<evidence type="ECO:0000256" key="1">
    <source>
        <dbReference type="PROSITE-ProRule" id="PRU00235"/>
    </source>
</evidence>
<dbReference type="SUPFAM" id="SSF50985">
    <property type="entry name" value="RCC1/BLIP-II"/>
    <property type="match status" value="1"/>
</dbReference>
<dbReference type="GO" id="GO:0005085">
    <property type="term" value="F:guanyl-nucleotide exchange factor activity"/>
    <property type="evidence" value="ECO:0007669"/>
    <property type="project" value="TreeGrafter"/>
</dbReference>
<accession>A0A830HSI1</accession>
<gene>
    <name evidence="2" type="ORF">PPROV_000839000</name>
</gene>
<dbReference type="PROSITE" id="PS00626">
    <property type="entry name" value="RCC1_2"/>
    <property type="match status" value="1"/>
</dbReference>
<dbReference type="AlphaFoldDB" id="A0A830HSI1"/>
<organism evidence="2 3">
    <name type="scientific">Pycnococcus provasolii</name>
    <dbReference type="NCBI Taxonomy" id="41880"/>
    <lineage>
        <taxon>Eukaryota</taxon>
        <taxon>Viridiplantae</taxon>
        <taxon>Chlorophyta</taxon>
        <taxon>Pseudoscourfieldiophyceae</taxon>
        <taxon>Pseudoscourfieldiales</taxon>
        <taxon>Pycnococcaceae</taxon>
        <taxon>Pycnococcus</taxon>
    </lineage>
</organism>
<dbReference type="Pfam" id="PF13540">
    <property type="entry name" value="RCC1_2"/>
    <property type="match status" value="4"/>
</dbReference>
<dbReference type="OrthoDB" id="61110at2759"/>
<comment type="caution">
    <text evidence="2">The sequence shown here is derived from an EMBL/GenBank/DDBJ whole genome shotgun (WGS) entry which is preliminary data.</text>
</comment>
<dbReference type="PROSITE" id="PS50012">
    <property type="entry name" value="RCC1_3"/>
    <property type="match status" value="2"/>
</dbReference>
<proteinExistence type="predicted"/>
<evidence type="ECO:0000313" key="2">
    <source>
        <dbReference type="EMBL" id="GHP09655.1"/>
    </source>
</evidence>